<evidence type="ECO:0000259" key="1">
    <source>
        <dbReference type="PROSITE" id="PS50404"/>
    </source>
</evidence>
<dbReference type="InterPro" id="IPR010987">
    <property type="entry name" value="Glutathione-S-Trfase_C-like"/>
</dbReference>
<dbReference type="GO" id="GO:0006749">
    <property type="term" value="P:glutathione metabolic process"/>
    <property type="evidence" value="ECO:0007669"/>
    <property type="project" value="TreeGrafter"/>
</dbReference>
<evidence type="ECO:0000313" key="3">
    <source>
        <dbReference type="EMBL" id="CAD9187713.1"/>
    </source>
</evidence>
<accession>A0A7S1WUL4</accession>
<dbReference type="CDD" id="cd03039">
    <property type="entry name" value="GST_N_Sigma_like"/>
    <property type="match status" value="1"/>
</dbReference>
<gene>
    <name evidence="3" type="ORF">ACAT0790_LOCUS64487</name>
</gene>
<dbReference type="InterPro" id="IPR036282">
    <property type="entry name" value="Glutathione-S-Trfase_C_sf"/>
</dbReference>
<dbReference type="EMBL" id="HBGE01108091">
    <property type="protein sequence ID" value="CAD9187713.1"/>
    <property type="molecule type" value="Transcribed_RNA"/>
</dbReference>
<feature type="domain" description="GST N-terminal" evidence="1">
    <location>
        <begin position="36"/>
        <end position="115"/>
    </location>
</feature>
<sequence>MAQASPCSSGQALSAFFDRWRWAPEAAVANLPMAEAKPKLTYFRAKGRAELTRLIFAAGAVAYEDDRVAHDEMKRRKAAGELPFGQFPVLTVDGRSFAQSYSIAKYAAKVAGLMPADPLVALEVESIVDATDDVRTKFVPIRYMPISAEERLGKYADFFSTTLPPWLERFDRLLAKGGQGGFFVGGGLTLADLAIFNMCDYLTNPSCEVQAASPAHAEMGAKCLEPHAALKAHAEMVAALPRVAEWLARRPRTPHDNVLTLTEADYA</sequence>
<dbReference type="Pfam" id="PF14497">
    <property type="entry name" value="GST_C_3"/>
    <property type="match status" value="1"/>
</dbReference>
<name>A0A7S1WUL4_ALECA</name>
<evidence type="ECO:0000259" key="2">
    <source>
        <dbReference type="PROSITE" id="PS50405"/>
    </source>
</evidence>
<dbReference type="InterPro" id="IPR050213">
    <property type="entry name" value="GST_superfamily"/>
</dbReference>
<dbReference type="Gene3D" id="3.40.30.10">
    <property type="entry name" value="Glutaredoxin"/>
    <property type="match status" value="1"/>
</dbReference>
<dbReference type="SFLD" id="SFLDS00019">
    <property type="entry name" value="Glutathione_Transferase_(cytos"/>
    <property type="match status" value="1"/>
</dbReference>
<dbReference type="SFLD" id="SFLDG01205">
    <property type="entry name" value="AMPS.1"/>
    <property type="match status" value="1"/>
</dbReference>
<dbReference type="GO" id="GO:0004364">
    <property type="term" value="F:glutathione transferase activity"/>
    <property type="evidence" value="ECO:0007669"/>
    <property type="project" value="TreeGrafter"/>
</dbReference>
<dbReference type="PANTHER" id="PTHR11571">
    <property type="entry name" value="GLUTATHIONE S-TRANSFERASE"/>
    <property type="match status" value="1"/>
</dbReference>
<organism evidence="3">
    <name type="scientific">Alexandrium catenella</name>
    <name type="common">Red tide dinoflagellate</name>
    <name type="synonym">Gonyaulax catenella</name>
    <dbReference type="NCBI Taxonomy" id="2925"/>
    <lineage>
        <taxon>Eukaryota</taxon>
        <taxon>Sar</taxon>
        <taxon>Alveolata</taxon>
        <taxon>Dinophyceae</taxon>
        <taxon>Gonyaulacales</taxon>
        <taxon>Pyrocystaceae</taxon>
        <taxon>Alexandrium</taxon>
    </lineage>
</organism>
<feature type="domain" description="GST C-terminal" evidence="2">
    <location>
        <begin position="117"/>
        <end position="255"/>
    </location>
</feature>
<dbReference type="InterPro" id="IPR004045">
    <property type="entry name" value="Glutathione_S-Trfase_N"/>
</dbReference>
<evidence type="ECO:0008006" key="4">
    <source>
        <dbReference type="Google" id="ProtNLM"/>
    </source>
</evidence>
<dbReference type="SUPFAM" id="SSF52833">
    <property type="entry name" value="Thioredoxin-like"/>
    <property type="match status" value="1"/>
</dbReference>
<dbReference type="PANTHER" id="PTHR11571:SF150">
    <property type="entry name" value="GLUTATHIONE S-TRANSFERASE"/>
    <property type="match status" value="1"/>
</dbReference>
<dbReference type="SFLD" id="SFLDG00363">
    <property type="entry name" value="AMPS_(cytGST):_Alpha-__Mu-__Pi"/>
    <property type="match status" value="1"/>
</dbReference>
<protein>
    <recommendedName>
        <fullName evidence="4">Glutathione transferase</fullName>
    </recommendedName>
</protein>
<dbReference type="InterPro" id="IPR040079">
    <property type="entry name" value="Glutathione_S-Trfase"/>
</dbReference>
<dbReference type="SUPFAM" id="SSF47616">
    <property type="entry name" value="GST C-terminal domain-like"/>
    <property type="match status" value="1"/>
</dbReference>
<dbReference type="AlphaFoldDB" id="A0A7S1WUL4"/>
<dbReference type="PROSITE" id="PS50405">
    <property type="entry name" value="GST_CTER"/>
    <property type="match status" value="1"/>
</dbReference>
<dbReference type="InterPro" id="IPR004046">
    <property type="entry name" value="GST_C"/>
</dbReference>
<dbReference type="InterPro" id="IPR036249">
    <property type="entry name" value="Thioredoxin-like_sf"/>
</dbReference>
<dbReference type="PROSITE" id="PS50404">
    <property type="entry name" value="GST_NTER"/>
    <property type="match status" value="1"/>
</dbReference>
<proteinExistence type="predicted"/>
<dbReference type="Gene3D" id="1.20.1050.10">
    <property type="match status" value="1"/>
</dbReference>
<reference evidence="3" key="1">
    <citation type="submission" date="2021-01" db="EMBL/GenBank/DDBJ databases">
        <authorList>
            <person name="Corre E."/>
            <person name="Pelletier E."/>
            <person name="Niang G."/>
            <person name="Scheremetjew M."/>
            <person name="Finn R."/>
            <person name="Kale V."/>
            <person name="Holt S."/>
            <person name="Cochrane G."/>
            <person name="Meng A."/>
            <person name="Brown T."/>
            <person name="Cohen L."/>
        </authorList>
    </citation>
    <scope>NUCLEOTIDE SEQUENCE</scope>
    <source>
        <strain evidence="3">OF101</strain>
    </source>
</reference>